<protein>
    <recommendedName>
        <fullName evidence="4">Tip attachment protein J domain-containing protein</fullName>
    </recommendedName>
</protein>
<keyword evidence="3" id="KW-1185">Reference proteome</keyword>
<dbReference type="Proteomes" id="UP001227095">
    <property type="component" value="Chromosome"/>
</dbReference>
<evidence type="ECO:0000313" key="3">
    <source>
        <dbReference type="Proteomes" id="UP001227095"/>
    </source>
</evidence>
<keyword evidence="1" id="KW-1133">Transmembrane helix</keyword>
<proteinExistence type="predicted"/>
<name>A0ABY8M4V4_9HYPH</name>
<evidence type="ECO:0000256" key="1">
    <source>
        <dbReference type="SAM" id="Phobius"/>
    </source>
</evidence>
<reference evidence="2 3" key="1">
    <citation type="submission" date="2023-04" db="EMBL/GenBank/DDBJ databases">
        <title>Neorhizobium petrolearium OS53, complete genome.</title>
        <authorList>
            <person name="Yu T."/>
        </authorList>
    </citation>
    <scope>NUCLEOTIDE SEQUENCE [LARGE SCALE GENOMIC DNA]</scope>
    <source>
        <strain evidence="2 3">OS53</strain>
    </source>
</reference>
<keyword evidence="1" id="KW-0812">Transmembrane</keyword>
<keyword evidence="1" id="KW-0472">Membrane</keyword>
<organism evidence="2 3">
    <name type="scientific">Neorhizobium petrolearium</name>
    <dbReference type="NCBI Taxonomy" id="515361"/>
    <lineage>
        <taxon>Bacteria</taxon>
        <taxon>Pseudomonadati</taxon>
        <taxon>Pseudomonadota</taxon>
        <taxon>Alphaproteobacteria</taxon>
        <taxon>Hyphomicrobiales</taxon>
        <taxon>Rhizobiaceae</taxon>
        <taxon>Rhizobium/Agrobacterium group</taxon>
        <taxon>Neorhizobium</taxon>
    </lineage>
</organism>
<dbReference type="RefSeq" id="WP_227701835.1">
    <property type="nucleotide sequence ID" value="NZ_CP123000.1"/>
</dbReference>
<sequence>MSFHTRMRDARWGLTCSTSIYSQVVFHPQAIGLVFINLLSATGLLTGVVGAIGFTGLGALALGVGYAAIAAGAYFLSRAFAPGQSKPATPQPSDVQSNIRQEISPRRRIYYRTLTGSVIIFGFRRGEKSYLLHYVCEGPIEGFASFRLDKKPVTLDANGYVQEAQYQVGGRSRVRILTKTGTMTDGPFDELIAAFPELDTPMTPFRHRGCAMALQIVEQVPAQQLQDVYPNNMPTLQFVLDGWRDVYDPRSETYGYGGNAGNCLLTEIMDVYGLTHESTEDINFDSFAAFADHCDEDVALKAGGTEKRYRCAGVIYLDSENERRIASIATICNADVYFDTEGRIAVRPKMRSVPSIALRAKNGDHLSLDLEGGRALQKLFNTAKVTYVEPALNYKANEVSWRHPELLDEDGKEYSEPVSALLCPSATQAQRIGKLAVYEANPDFAGQLTSGPQALDLMEDYVFTLDLNPEDAFERVACASGTIEYDQQSMAVSSPFVIFRDGANDWNATIDEQDQVIVPPELPSNVDDVALNVTATVELQENSAPVLKFAWTAAGGADLPDSYSQQVQVSAADLDDWHDATVNQDQNTAIYAAVADGGAYDWQIRNIASGKTFDWQESTAPVTVVVDPTPPQALVAFSASDGTGQFTANFGTTNDEHLATVAIYRVPAGGAPDEGTHQVGRYAVAPGISYALPILSTAGNFDIYARPFNRSNISGPLSGPDGATVS</sequence>
<accession>A0ABY8M4V4</accession>
<feature type="transmembrane region" description="Helical" evidence="1">
    <location>
        <begin position="48"/>
        <end position="76"/>
    </location>
</feature>
<dbReference type="EMBL" id="CP123000">
    <property type="protein sequence ID" value="WGI68674.1"/>
    <property type="molecule type" value="Genomic_DNA"/>
</dbReference>
<gene>
    <name evidence="2" type="ORF">QEO92_00810</name>
</gene>
<evidence type="ECO:0000313" key="2">
    <source>
        <dbReference type="EMBL" id="WGI68674.1"/>
    </source>
</evidence>
<evidence type="ECO:0008006" key="4">
    <source>
        <dbReference type="Google" id="ProtNLM"/>
    </source>
</evidence>